<dbReference type="AlphaFoldDB" id="A0A023BN72"/>
<evidence type="ECO:0000313" key="2">
    <source>
        <dbReference type="Proteomes" id="UP000023541"/>
    </source>
</evidence>
<evidence type="ECO:0000313" key="1">
    <source>
        <dbReference type="EMBL" id="EZH71507.1"/>
    </source>
</evidence>
<dbReference type="InterPro" id="IPR032710">
    <property type="entry name" value="NTF2-like_dom_sf"/>
</dbReference>
<gene>
    <name evidence="1" type="ORF">ATO12_07350</name>
</gene>
<sequence>MYKVSILVVLFFSCNIFSQKNISKDDQNRYEKEVKQTVLEFFEGFHAGDTAKMKTTIDKNIAVQTIVRTKEGEIKTVKNDIEKILIAIQNRPAEQKWDERLLAFKIEADSAIANAWTPYEFYVNDNFSHCGVNVFQLFNDGKTWKIIAIADTRFREGCK</sequence>
<proteinExistence type="predicted"/>
<dbReference type="OrthoDB" id="117186at2"/>
<organism evidence="1 2">
    <name type="scientific">Aquimarina atlantica</name>
    <dbReference type="NCBI Taxonomy" id="1317122"/>
    <lineage>
        <taxon>Bacteria</taxon>
        <taxon>Pseudomonadati</taxon>
        <taxon>Bacteroidota</taxon>
        <taxon>Flavobacteriia</taxon>
        <taxon>Flavobacteriales</taxon>
        <taxon>Flavobacteriaceae</taxon>
        <taxon>Aquimarina</taxon>
    </lineage>
</organism>
<evidence type="ECO:0008006" key="3">
    <source>
        <dbReference type="Google" id="ProtNLM"/>
    </source>
</evidence>
<dbReference type="RefSeq" id="WP_034247274.1">
    <property type="nucleotide sequence ID" value="NZ_AQRA01000015.1"/>
</dbReference>
<dbReference type="eggNOG" id="ENOG5032SDI">
    <property type="taxonomic scope" value="Bacteria"/>
</dbReference>
<dbReference type="SUPFAM" id="SSF54427">
    <property type="entry name" value="NTF2-like"/>
    <property type="match status" value="1"/>
</dbReference>
<dbReference type="Proteomes" id="UP000023541">
    <property type="component" value="Unassembled WGS sequence"/>
</dbReference>
<dbReference type="Gene3D" id="3.10.450.50">
    <property type="match status" value="1"/>
</dbReference>
<name>A0A023BN72_9FLAO</name>
<dbReference type="EMBL" id="AQRA01000015">
    <property type="protein sequence ID" value="EZH71507.1"/>
    <property type="molecule type" value="Genomic_DNA"/>
</dbReference>
<protein>
    <recommendedName>
        <fullName evidence="3">3-methyl-2-oxobutanoate hydroxymethyltransferase</fullName>
    </recommendedName>
</protein>
<comment type="caution">
    <text evidence="1">The sequence shown here is derived from an EMBL/GenBank/DDBJ whole genome shotgun (WGS) entry which is preliminary data.</text>
</comment>
<accession>A0A023BN72</accession>
<dbReference type="STRING" id="1317122.ATO12_07350"/>
<keyword evidence="2" id="KW-1185">Reference proteome</keyword>
<reference evidence="1 2" key="1">
    <citation type="submission" date="2014-04" db="EMBL/GenBank/DDBJ databases">
        <title>Aquimarina sp. 22II-S11-z7 Genome Sequencing.</title>
        <authorList>
            <person name="Lai Q."/>
        </authorList>
    </citation>
    <scope>NUCLEOTIDE SEQUENCE [LARGE SCALE GENOMIC DNA]</scope>
    <source>
        <strain evidence="1 2">22II-S11-z7</strain>
    </source>
</reference>